<evidence type="ECO:0000313" key="1">
    <source>
        <dbReference type="EMBL" id="TBU25708.1"/>
    </source>
</evidence>
<sequence>FFVNNVHTTLLGKRHGQDASSRAADDWVEEDVPEALSSDAPTRIFVAFAVNDDDRGGTLRGHNGALDA</sequence>
<dbReference type="Proteomes" id="UP000292957">
    <property type="component" value="Unassembled WGS sequence"/>
</dbReference>
<dbReference type="EMBL" id="ML143456">
    <property type="protein sequence ID" value="TBU25708.1"/>
    <property type="molecule type" value="Genomic_DNA"/>
</dbReference>
<organism evidence="1">
    <name type="scientific">Dichomitus squalens</name>
    <dbReference type="NCBI Taxonomy" id="114155"/>
    <lineage>
        <taxon>Eukaryota</taxon>
        <taxon>Fungi</taxon>
        <taxon>Dikarya</taxon>
        <taxon>Basidiomycota</taxon>
        <taxon>Agaricomycotina</taxon>
        <taxon>Agaricomycetes</taxon>
        <taxon>Polyporales</taxon>
        <taxon>Polyporaceae</taxon>
        <taxon>Dichomitus</taxon>
    </lineage>
</organism>
<accession>A0A4Q9MGK4</accession>
<dbReference type="AlphaFoldDB" id="A0A4Q9MGK4"/>
<proteinExistence type="predicted"/>
<protein>
    <submittedName>
        <fullName evidence="1">Uncharacterized protein</fullName>
    </submittedName>
</protein>
<name>A0A4Q9MGK4_9APHY</name>
<reference evidence="1" key="1">
    <citation type="submission" date="2019-01" db="EMBL/GenBank/DDBJ databases">
        <title>Draft genome sequences of three monokaryotic isolates of the white-rot basidiomycete fungus Dichomitus squalens.</title>
        <authorList>
            <consortium name="DOE Joint Genome Institute"/>
            <person name="Lopez S.C."/>
            <person name="Andreopoulos B."/>
            <person name="Pangilinan J."/>
            <person name="Lipzen A."/>
            <person name="Riley R."/>
            <person name="Ahrendt S."/>
            <person name="Ng V."/>
            <person name="Barry K."/>
            <person name="Daum C."/>
            <person name="Grigoriev I.V."/>
            <person name="Hilden K.S."/>
            <person name="Makela M.R."/>
            <person name="de Vries R.P."/>
        </authorList>
    </citation>
    <scope>NUCLEOTIDE SEQUENCE [LARGE SCALE GENOMIC DNA]</scope>
    <source>
        <strain evidence="1">OM18370.1</strain>
    </source>
</reference>
<feature type="non-terminal residue" evidence="1">
    <location>
        <position position="1"/>
    </location>
</feature>
<gene>
    <name evidence="1" type="ORF">BD311DRAFT_668946</name>
</gene>